<evidence type="ECO:0000259" key="1">
    <source>
        <dbReference type="PROSITE" id="PS50404"/>
    </source>
</evidence>
<dbReference type="SUPFAM" id="SSF52833">
    <property type="entry name" value="Thioredoxin-like"/>
    <property type="match status" value="1"/>
</dbReference>
<evidence type="ECO:0000313" key="3">
    <source>
        <dbReference type="Proteomes" id="UP000193498"/>
    </source>
</evidence>
<dbReference type="PROSITE" id="PS50404">
    <property type="entry name" value="GST_NTER"/>
    <property type="match status" value="1"/>
</dbReference>
<comment type="caution">
    <text evidence="2">The sequence shown here is derived from an EMBL/GenBank/DDBJ whole genome shotgun (WGS) entry which is preliminary data.</text>
</comment>
<dbReference type="Pfam" id="PF22041">
    <property type="entry name" value="GST_C_7"/>
    <property type="match status" value="1"/>
</dbReference>
<dbReference type="OrthoDB" id="4951845at2759"/>
<dbReference type="AlphaFoldDB" id="A0A1Y1WQ28"/>
<dbReference type="InterPro" id="IPR036249">
    <property type="entry name" value="Thioredoxin-like_sf"/>
</dbReference>
<keyword evidence="3" id="KW-1185">Reference proteome</keyword>
<dbReference type="InterPro" id="IPR004045">
    <property type="entry name" value="Glutathione_S-Trfase_N"/>
</dbReference>
<sequence length="266" mass="29973">MATPHLNITSPSFKPIVFYELIGHKDSTELFSINTYKTHLALGYKGIPFKVVPLTLAEVPQTISEVFKSTSKVLGLSSGVVATVPVIHDLNTDTVVQDSWRIAEYLEDTYPQKPILHNQPYLQLFVHDLITRELCLNELPLILSGVLNKFDQPSAEYFRAKREKAFGKKLEEIVATTTEEQAVCISKLRQLIIPYRESIKKSGGYLGDKNNAGHADFYLAGALNLANYAKPGLFREIFVALEDGTEDDTLEQYLARLQRFIQAPWK</sequence>
<dbReference type="STRING" id="1314790.A0A1Y1WQ28"/>
<dbReference type="Gene3D" id="1.20.1050.10">
    <property type="match status" value="1"/>
</dbReference>
<organism evidence="2 3">
    <name type="scientific">Basidiobolus meristosporus CBS 931.73</name>
    <dbReference type="NCBI Taxonomy" id="1314790"/>
    <lineage>
        <taxon>Eukaryota</taxon>
        <taxon>Fungi</taxon>
        <taxon>Fungi incertae sedis</taxon>
        <taxon>Zoopagomycota</taxon>
        <taxon>Entomophthoromycotina</taxon>
        <taxon>Basidiobolomycetes</taxon>
        <taxon>Basidiobolales</taxon>
        <taxon>Basidiobolaceae</taxon>
        <taxon>Basidiobolus</taxon>
    </lineage>
</organism>
<dbReference type="Gene3D" id="3.40.30.10">
    <property type="entry name" value="Glutaredoxin"/>
    <property type="match status" value="1"/>
</dbReference>
<dbReference type="InParanoid" id="A0A1Y1WQ28"/>
<dbReference type="EMBL" id="MCFE01001031">
    <property type="protein sequence ID" value="ORX75224.1"/>
    <property type="molecule type" value="Genomic_DNA"/>
</dbReference>
<dbReference type="Proteomes" id="UP000193498">
    <property type="component" value="Unassembled WGS sequence"/>
</dbReference>
<feature type="domain" description="GST N-terminal" evidence="1">
    <location>
        <begin position="22"/>
        <end position="114"/>
    </location>
</feature>
<accession>A0A1Y1WQ28</accession>
<dbReference type="Pfam" id="PF13409">
    <property type="entry name" value="GST_N_2"/>
    <property type="match status" value="1"/>
</dbReference>
<gene>
    <name evidence="2" type="ORF">K493DRAFT_321732</name>
</gene>
<proteinExistence type="predicted"/>
<protein>
    <recommendedName>
        <fullName evidence="1">GST N-terminal domain-containing protein</fullName>
    </recommendedName>
</protein>
<name>A0A1Y1WQ28_9FUNG</name>
<evidence type="ECO:0000313" key="2">
    <source>
        <dbReference type="EMBL" id="ORX75224.1"/>
    </source>
</evidence>
<dbReference type="InterPro" id="IPR054416">
    <property type="entry name" value="GST_UstS-like_C"/>
</dbReference>
<reference evidence="2 3" key="1">
    <citation type="submission" date="2016-07" db="EMBL/GenBank/DDBJ databases">
        <title>Pervasive Adenine N6-methylation of Active Genes in Fungi.</title>
        <authorList>
            <consortium name="DOE Joint Genome Institute"/>
            <person name="Mondo S.J."/>
            <person name="Dannebaum R.O."/>
            <person name="Kuo R.C."/>
            <person name="Labutti K."/>
            <person name="Haridas S."/>
            <person name="Kuo A."/>
            <person name="Salamov A."/>
            <person name="Ahrendt S.R."/>
            <person name="Lipzen A."/>
            <person name="Sullivan W."/>
            <person name="Andreopoulos W.B."/>
            <person name="Clum A."/>
            <person name="Lindquist E."/>
            <person name="Daum C."/>
            <person name="Ramamoorthy G.K."/>
            <person name="Gryganskyi A."/>
            <person name="Culley D."/>
            <person name="Magnuson J.K."/>
            <person name="James T.Y."/>
            <person name="O'Malley M.A."/>
            <person name="Stajich J.E."/>
            <person name="Spatafora J.W."/>
            <person name="Visel A."/>
            <person name="Grigoriev I.V."/>
        </authorList>
    </citation>
    <scope>NUCLEOTIDE SEQUENCE [LARGE SCALE GENOMIC DNA]</scope>
    <source>
        <strain evidence="2 3">CBS 931.73</strain>
    </source>
</reference>